<evidence type="ECO:0000259" key="2">
    <source>
        <dbReference type="Pfam" id="PF02627"/>
    </source>
</evidence>
<dbReference type="InterPro" id="IPR052512">
    <property type="entry name" value="4CMD/NDH-1_regulator"/>
</dbReference>
<sequence>MTGMKKKWWHMMLLGLASASFLTLLQVPAEASPDKASTGLTAESKPAVAAGESTLSGYNRGRIAQENYEKLHGKEAFPLEKTDPEYADMMKKYIYGDIAEQMTITPVEQSLVVLSVLATNQNADLLPRAVEEALAAGATPLQIREAIYHITPYVGFAKTEPAVRQMNEVFRRHGVKLPLKAQGTTTDADRFEKGLAYQTGKYGERITEMRANTPAYEKHLQDDLSAFCFGDIYTRGTFGHKEREMLTVAAIGTLGIEAQFRSHVNGTLAAGATKEEVIGIITAMNPYVGFPRTLWMLQIANGCFAAAAQAKAQ</sequence>
<feature type="domain" description="Carboxymuconolactone decarboxylase-like" evidence="2">
    <location>
        <begin position="84"/>
        <end position="165"/>
    </location>
</feature>
<protein>
    <submittedName>
        <fullName evidence="3">Alkylhydroperoxidase AhpD family core domain protein</fullName>
    </submittedName>
</protein>
<feature type="domain" description="Carboxymuconolactone decarboxylase-like" evidence="2">
    <location>
        <begin position="220"/>
        <end position="301"/>
    </location>
</feature>
<dbReference type="Pfam" id="PF02627">
    <property type="entry name" value="CMD"/>
    <property type="match status" value="2"/>
</dbReference>
<dbReference type="PATRIC" id="fig|500635.8.peg.1704"/>
<dbReference type="InterPro" id="IPR003779">
    <property type="entry name" value="CMD-like"/>
</dbReference>
<feature type="chain" id="PRO_5002998304" evidence="1">
    <location>
        <begin position="32"/>
        <end position="313"/>
    </location>
</feature>
<dbReference type="PANTHER" id="PTHR33570:SF2">
    <property type="entry name" value="CARBOXYMUCONOLACTONE DECARBOXYLASE-LIKE DOMAIN-CONTAINING PROTEIN"/>
    <property type="match status" value="1"/>
</dbReference>
<dbReference type="AlphaFoldDB" id="C9KP81"/>
<dbReference type="STRING" id="500635.MITSMUL_05036"/>
<comment type="caution">
    <text evidence="3">The sequence shown here is derived from an EMBL/GenBank/DDBJ whole genome shotgun (WGS) entry which is preliminary data.</text>
</comment>
<gene>
    <name evidence="3" type="ORF">MITSMUL_05036</name>
</gene>
<keyword evidence="4" id="KW-1185">Reference proteome</keyword>
<evidence type="ECO:0000256" key="1">
    <source>
        <dbReference type="SAM" id="SignalP"/>
    </source>
</evidence>
<dbReference type="EMBL" id="ABWK02000020">
    <property type="protein sequence ID" value="EEX68036.1"/>
    <property type="molecule type" value="Genomic_DNA"/>
</dbReference>
<reference evidence="3" key="1">
    <citation type="submission" date="2009-09" db="EMBL/GenBank/DDBJ databases">
        <authorList>
            <person name="Weinstock G."/>
            <person name="Sodergren E."/>
            <person name="Clifton S."/>
            <person name="Fulton L."/>
            <person name="Fulton B."/>
            <person name="Courtney L."/>
            <person name="Fronick C."/>
            <person name="Harrison M."/>
            <person name="Strong C."/>
            <person name="Farmer C."/>
            <person name="Delahaunty K."/>
            <person name="Markovic C."/>
            <person name="Hall O."/>
            <person name="Minx P."/>
            <person name="Tomlinson C."/>
            <person name="Mitreva M."/>
            <person name="Nelson J."/>
            <person name="Hou S."/>
            <person name="Wollam A."/>
            <person name="Pepin K.H."/>
            <person name="Johnson M."/>
            <person name="Bhonagiri V."/>
            <person name="Nash W.E."/>
            <person name="Warren W."/>
            <person name="Chinwalla A."/>
            <person name="Mardis E.R."/>
            <person name="Wilson R.K."/>
        </authorList>
    </citation>
    <scope>NUCLEOTIDE SEQUENCE [LARGE SCALE GENOMIC DNA]</scope>
    <source>
        <strain evidence="3">DSM 20544</strain>
    </source>
</reference>
<organism evidence="3 4">
    <name type="scientific">Mitsuokella multacida DSM 20544</name>
    <dbReference type="NCBI Taxonomy" id="500635"/>
    <lineage>
        <taxon>Bacteria</taxon>
        <taxon>Bacillati</taxon>
        <taxon>Bacillota</taxon>
        <taxon>Negativicutes</taxon>
        <taxon>Selenomonadales</taxon>
        <taxon>Selenomonadaceae</taxon>
        <taxon>Mitsuokella</taxon>
    </lineage>
</organism>
<dbReference type="eggNOG" id="COG0599">
    <property type="taxonomic scope" value="Bacteria"/>
</dbReference>
<name>C9KP81_9FIRM</name>
<dbReference type="PANTHER" id="PTHR33570">
    <property type="entry name" value="4-CARBOXYMUCONOLACTONE DECARBOXYLASE FAMILY PROTEIN"/>
    <property type="match status" value="1"/>
</dbReference>
<dbReference type="Gene3D" id="1.20.1290.10">
    <property type="entry name" value="AhpD-like"/>
    <property type="match status" value="1"/>
</dbReference>
<feature type="signal peptide" evidence="1">
    <location>
        <begin position="1"/>
        <end position="31"/>
    </location>
</feature>
<dbReference type="GO" id="GO:0051920">
    <property type="term" value="F:peroxiredoxin activity"/>
    <property type="evidence" value="ECO:0007669"/>
    <property type="project" value="InterPro"/>
</dbReference>
<dbReference type="InterPro" id="IPR029032">
    <property type="entry name" value="AhpD-like"/>
</dbReference>
<evidence type="ECO:0000313" key="3">
    <source>
        <dbReference type="EMBL" id="EEX68036.1"/>
    </source>
</evidence>
<dbReference type="Proteomes" id="UP000003671">
    <property type="component" value="Unassembled WGS sequence"/>
</dbReference>
<evidence type="ECO:0000313" key="4">
    <source>
        <dbReference type="Proteomes" id="UP000003671"/>
    </source>
</evidence>
<dbReference type="HOGENOM" id="CLU_070025_0_0_9"/>
<keyword evidence="1" id="KW-0732">Signal</keyword>
<dbReference type="SUPFAM" id="SSF69118">
    <property type="entry name" value="AhpD-like"/>
    <property type="match status" value="1"/>
</dbReference>
<accession>C9KP81</accession>
<proteinExistence type="predicted"/>